<dbReference type="EC" id="1.13.11.-" evidence="5"/>
<keyword evidence="1" id="KW-0479">Metal-binding</keyword>
<dbReference type="Pfam" id="PF00305">
    <property type="entry name" value="Lipoxygenase"/>
    <property type="match status" value="1"/>
</dbReference>
<dbReference type="EMBL" id="JATAAI010000022">
    <property type="protein sequence ID" value="KAK1737911.1"/>
    <property type="molecule type" value="Genomic_DNA"/>
</dbReference>
<feature type="domain" description="Lipoxygenase" evidence="4">
    <location>
        <begin position="1"/>
        <end position="132"/>
    </location>
</feature>
<sequence length="132" mass="14744">MSLQAEETEDVQIPAYLYREDGMKLWNAIGVFDSDEAVASDEVVQEWAKETTDPDKGAVKGFPASFEDKETVAKALQTIMWMTSGLHAAVNFPQYEEYGCVPHKPLHLRADFSTIPKDDALADVGTLSLYWL</sequence>
<name>A0AAD8Y345_9STRA</name>
<evidence type="ECO:0000256" key="3">
    <source>
        <dbReference type="ARBA" id="ARBA00023002"/>
    </source>
</evidence>
<dbReference type="GO" id="GO:0046872">
    <property type="term" value="F:metal ion binding"/>
    <property type="evidence" value="ECO:0007669"/>
    <property type="project" value="UniProtKB-KW"/>
</dbReference>
<dbReference type="InterPro" id="IPR013819">
    <property type="entry name" value="LipOase_C"/>
</dbReference>
<dbReference type="PANTHER" id="PTHR11771">
    <property type="entry name" value="LIPOXYGENASE"/>
    <property type="match status" value="1"/>
</dbReference>
<comment type="caution">
    <text evidence="5">The sequence shown here is derived from an EMBL/GenBank/DDBJ whole genome shotgun (WGS) entry which is preliminary data.</text>
</comment>
<dbReference type="InterPro" id="IPR036226">
    <property type="entry name" value="LipOase_C_sf"/>
</dbReference>
<keyword evidence="6" id="KW-1185">Reference proteome</keyword>
<evidence type="ECO:0000256" key="2">
    <source>
        <dbReference type="ARBA" id="ARBA00022964"/>
    </source>
</evidence>
<keyword evidence="2" id="KW-0223">Dioxygenase</keyword>
<dbReference type="Gene3D" id="1.20.245.10">
    <property type="entry name" value="Lipoxygenase-1, Domain 5"/>
    <property type="match status" value="1"/>
</dbReference>
<reference evidence="5" key="1">
    <citation type="submission" date="2023-06" db="EMBL/GenBank/DDBJ databases">
        <title>Survivors Of The Sea: Transcriptome response of Skeletonema marinoi to long-term dormancy.</title>
        <authorList>
            <person name="Pinder M.I.M."/>
            <person name="Kourtchenko O."/>
            <person name="Robertson E.K."/>
            <person name="Larsson T."/>
            <person name="Maumus F."/>
            <person name="Osuna-Cruz C.M."/>
            <person name="Vancaester E."/>
            <person name="Stenow R."/>
            <person name="Vandepoele K."/>
            <person name="Ploug H."/>
            <person name="Bruchert V."/>
            <person name="Godhe A."/>
            <person name="Topel M."/>
        </authorList>
    </citation>
    <scope>NUCLEOTIDE SEQUENCE</scope>
    <source>
        <strain evidence="5">R05AC</strain>
    </source>
</reference>
<dbReference type="GO" id="GO:0034440">
    <property type="term" value="P:lipid oxidation"/>
    <property type="evidence" value="ECO:0007669"/>
    <property type="project" value="InterPro"/>
</dbReference>
<dbReference type="PROSITE" id="PS51393">
    <property type="entry name" value="LIPOXYGENASE_3"/>
    <property type="match status" value="1"/>
</dbReference>
<accession>A0AAD8Y345</accession>
<evidence type="ECO:0000313" key="6">
    <source>
        <dbReference type="Proteomes" id="UP001224775"/>
    </source>
</evidence>
<gene>
    <name evidence="5" type="ORF">QTG54_011205</name>
</gene>
<keyword evidence="3 5" id="KW-0560">Oxidoreductase</keyword>
<proteinExistence type="predicted"/>
<evidence type="ECO:0000256" key="1">
    <source>
        <dbReference type="ARBA" id="ARBA00022723"/>
    </source>
</evidence>
<dbReference type="SUPFAM" id="SSF48484">
    <property type="entry name" value="Lipoxigenase"/>
    <property type="match status" value="1"/>
</dbReference>
<protein>
    <submittedName>
        <fullName evidence="5">Lipoxygenase</fullName>
        <ecNumber evidence="5">1.13.11.-</ecNumber>
    </submittedName>
</protein>
<evidence type="ECO:0000313" key="5">
    <source>
        <dbReference type="EMBL" id="KAK1737911.1"/>
    </source>
</evidence>
<evidence type="ECO:0000259" key="4">
    <source>
        <dbReference type="PROSITE" id="PS51393"/>
    </source>
</evidence>
<dbReference type="GO" id="GO:0016702">
    <property type="term" value="F:oxidoreductase activity, acting on single donors with incorporation of molecular oxygen, incorporation of two atoms of oxygen"/>
    <property type="evidence" value="ECO:0007669"/>
    <property type="project" value="InterPro"/>
</dbReference>
<organism evidence="5 6">
    <name type="scientific">Skeletonema marinoi</name>
    <dbReference type="NCBI Taxonomy" id="267567"/>
    <lineage>
        <taxon>Eukaryota</taxon>
        <taxon>Sar</taxon>
        <taxon>Stramenopiles</taxon>
        <taxon>Ochrophyta</taxon>
        <taxon>Bacillariophyta</taxon>
        <taxon>Coscinodiscophyceae</taxon>
        <taxon>Thalassiosirophycidae</taxon>
        <taxon>Thalassiosirales</taxon>
        <taxon>Skeletonemataceae</taxon>
        <taxon>Skeletonema</taxon>
        <taxon>Skeletonema marinoi-dohrnii complex</taxon>
    </lineage>
</organism>
<dbReference type="Proteomes" id="UP001224775">
    <property type="component" value="Unassembled WGS sequence"/>
</dbReference>
<dbReference type="InterPro" id="IPR000907">
    <property type="entry name" value="LipOase"/>
</dbReference>
<dbReference type="AlphaFoldDB" id="A0AAD8Y345"/>